<dbReference type="GO" id="GO:0005524">
    <property type="term" value="F:ATP binding"/>
    <property type="evidence" value="ECO:0007669"/>
    <property type="project" value="InterPro"/>
</dbReference>
<dbReference type="CDD" id="cd19481">
    <property type="entry name" value="RecA-like_protease"/>
    <property type="match status" value="1"/>
</dbReference>
<feature type="compositionally biased region" description="Basic and acidic residues" evidence="1">
    <location>
        <begin position="494"/>
        <end position="508"/>
    </location>
</feature>
<gene>
    <name evidence="3" type="ORF">D9619_000648</name>
</gene>
<feature type="compositionally biased region" description="Basic residues" evidence="1">
    <location>
        <begin position="482"/>
        <end position="493"/>
    </location>
</feature>
<accession>A0A8H5F3L8</accession>
<feature type="domain" description="AAA+ ATPase" evidence="2">
    <location>
        <begin position="233"/>
        <end position="359"/>
    </location>
</feature>
<comment type="caution">
    <text evidence="3">The sequence shown here is derived from an EMBL/GenBank/DDBJ whole genome shotgun (WGS) entry which is preliminary data.</text>
</comment>
<dbReference type="InterPro" id="IPR003959">
    <property type="entry name" value="ATPase_AAA_core"/>
</dbReference>
<dbReference type="InterPro" id="IPR003593">
    <property type="entry name" value="AAA+_ATPase"/>
</dbReference>
<dbReference type="GO" id="GO:1990275">
    <property type="term" value="F:preribosome binding"/>
    <property type="evidence" value="ECO:0007669"/>
    <property type="project" value="TreeGrafter"/>
</dbReference>
<dbReference type="InterPro" id="IPR027417">
    <property type="entry name" value="P-loop_NTPase"/>
</dbReference>
<dbReference type="Pfam" id="PF00004">
    <property type="entry name" value="AAA"/>
    <property type="match status" value="1"/>
</dbReference>
<evidence type="ECO:0000259" key="2">
    <source>
        <dbReference type="SMART" id="SM00382"/>
    </source>
</evidence>
<dbReference type="OrthoDB" id="2115716at2759"/>
<evidence type="ECO:0000256" key="1">
    <source>
        <dbReference type="SAM" id="MobiDB-lite"/>
    </source>
</evidence>
<dbReference type="SUPFAM" id="SSF52540">
    <property type="entry name" value="P-loop containing nucleoside triphosphate hydrolases"/>
    <property type="match status" value="1"/>
</dbReference>
<keyword evidence="4" id="KW-1185">Reference proteome</keyword>
<name>A0A8H5F3L8_9AGAR</name>
<dbReference type="InterPro" id="IPR050168">
    <property type="entry name" value="AAA_ATPase_domain"/>
</dbReference>
<sequence length="658" mass="72971">MVPKLDADDFVNVWMDGESRPAAGSGGKSGNEYFDKWHAQSSAKIPIPQITGYEALRNMYPNHSLVMTRGGGMSITSYPGATFTPIEKTPLITNLVFIPLARNLGSVPGILTDKIVFGAFKVSWEPHEFIMYIISYPVGGLASVTQYFVLHEGPEDISRLFLVSAGSYTNALHDEIWVFDKSSWRKNHELWVEVQKASWGDVILAEGFKQALKKDVYGFFESKEVYKELAIPWKRGLIMYGPPGNGKTISLKIIMKECGALGYAPLYVKTFKSPRGEEWSMDAVFSKARQLAPCVVILEDLDSLINDNNRSFFLNQLDGLEGNDGLLVVGTTNHFERLDPGLSTRPSRFDRKYNFDDPNEHERTLYAQYWQRKLESNKDVDFPDSLVVRIAQSTERFSFAYLKEAFVSALVTLVGIEGPKPTFESVIIKQIDSLRKQFDRQYVGSRRTRLEARFEEANRGDDYHHPTATDRAAALQHEHEHKHSSRGHGHGHGHRDGHEYGRHGKRDAAASMCGGGHSRPHLHAGAGVFIDDDMQNLLGTRVDAACTRLYHAQLDADSVLRSPCGPERGGTNRSGLSDVHDLLGSLSDSIAAECNPSVTQRRFYNGALPAVQPAAGSSRLNLDLDLDTDADSSGGFGMPESAQWARGQGGAAAKLEYL</sequence>
<evidence type="ECO:0000313" key="3">
    <source>
        <dbReference type="EMBL" id="KAF5322585.1"/>
    </source>
</evidence>
<dbReference type="AlphaFoldDB" id="A0A8H5F3L8"/>
<reference evidence="3 4" key="1">
    <citation type="journal article" date="2020" name="ISME J.">
        <title>Uncovering the hidden diversity of litter-decomposition mechanisms in mushroom-forming fungi.</title>
        <authorList>
            <person name="Floudas D."/>
            <person name="Bentzer J."/>
            <person name="Ahren D."/>
            <person name="Johansson T."/>
            <person name="Persson P."/>
            <person name="Tunlid A."/>
        </authorList>
    </citation>
    <scope>NUCLEOTIDE SEQUENCE [LARGE SCALE GENOMIC DNA]</scope>
    <source>
        <strain evidence="3 4">CBS 101986</strain>
    </source>
</reference>
<dbReference type="EMBL" id="JAACJJ010000028">
    <property type="protein sequence ID" value="KAF5322585.1"/>
    <property type="molecule type" value="Genomic_DNA"/>
</dbReference>
<dbReference type="GO" id="GO:0042254">
    <property type="term" value="P:ribosome biogenesis"/>
    <property type="evidence" value="ECO:0007669"/>
    <property type="project" value="TreeGrafter"/>
</dbReference>
<evidence type="ECO:0000313" key="4">
    <source>
        <dbReference type="Proteomes" id="UP000567179"/>
    </source>
</evidence>
<feature type="region of interest" description="Disordered" evidence="1">
    <location>
        <begin position="472"/>
        <end position="516"/>
    </location>
</feature>
<dbReference type="Gene3D" id="3.40.50.300">
    <property type="entry name" value="P-loop containing nucleotide triphosphate hydrolases"/>
    <property type="match status" value="1"/>
</dbReference>
<dbReference type="Proteomes" id="UP000567179">
    <property type="component" value="Unassembled WGS sequence"/>
</dbReference>
<dbReference type="SMART" id="SM00382">
    <property type="entry name" value="AAA"/>
    <property type="match status" value="1"/>
</dbReference>
<dbReference type="GO" id="GO:0003723">
    <property type="term" value="F:RNA binding"/>
    <property type="evidence" value="ECO:0007669"/>
    <property type="project" value="TreeGrafter"/>
</dbReference>
<proteinExistence type="predicted"/>
<dbReference type="PANTHER" id="PTHR23077:SF132">
    <property type="entry name" value="ATP-DEPENDENT ZN PROTEASE"/>
    <property type="match status" value="1"/>
</dbReference>
<dbReference type="GO" id="GO:0016887">
    <property type="term" value="F:ATP hydrolysis activity"/>
    <property type="evidence" value="ECO:0007669"/>
    <property type="project" value="InterPro"/>
</dbReference>
<dbReference type="PANTHER" id="PTHR23077">
    <property type="entry name" value="AAA-FAMILY ATPASE"/>
    <property type="match status" value="1"/>
</dbReference>
<dbReference type="GO" id="GO:0005634">
    <property type="term" value="C:nucleus"/>
    <property type="evidence" value="ECO:0007669"/>
    <property type="project" value="TreeGrafter"/>
</dbReference>
<organism evidence="3 4">
    <name type="scientific">Psilocybe cf. subviscida</name>
    <dbReference type="NCBI Taxonomy" id="2480587"/>
    <lineage>
        <taxon>Eukaryota</taxon>
        <taxon>Fungi</taxon>
        <taxon>Dikarya</taxon>
        <taxon>Basidiomycota</taxon>
        <taxon>Agaricomycotina</taxon>
        <taxon>Agaricomycetes</taxon>
        <taxon>Agaricomycetidae</taxon>
        <taxon>Agaricales</taxon>
        <taxon>Agaricineae</taxon>
        <taxon>Strophariaceae</taxon>
        <taxon>Psilocybe</taxon>
    </lineage>
</organism>
<protein>
    <recommendedName>
        <fullName evidence="2">AAA+ ATPase domain-containing protein</fullName>
    </recommendedName>
</protein>